<comment type="caution">
    <text evidence="1">The sequence shown here is derived from an EMBL/GenBank/DDBJ whole genome shotgun (WGS) entry which is preliminary data.</text>
</comment>
<reference evidence="2" key="1">
    <citation type="journal article" date="2019" name="Int. J. Syst. Evol. Microbiol.">
        <title>The Global Catalogue of Microorganisms (GCM) 10K type strain sequencing project: providing services to taxonomists for standard genome sequencing and annotation.</title>
        <authorList>
            <consortium name="The Broad Institute Genomics Platform"/>
            <consortium name="The Broad Institute Genome Sequencing Center for Infectious Disease"/>
            <person name="Wu L."/>
            <person name="Ma J."/>
        </authorList>
    </citation>
    <scope>NUCLEOTIDE SEQUENCE [LARGE SCALE GENOMIC DNA]</scope>
    <source>
        <strain evidence="2">JCM 31486</strain>
    </source>
</reference>
<organism evidence="1 2">
    <name type="scientific">Kibdelosporangium lantanae</name>
    <dbReference type="NCBI Taxonomy" id="1497396"/>
    <lineage>
        <taxon>Bacteria</taxon>
        <taxon>Bacillati</taxon>
        <taxon>Actinomycetota</taxon>
        <taxon>Actinomycetes</taxon>
        <taxon>Pseudonocardiales</taxon>
        <taxon>Pseudonocardiaceae</taxon>
        <taxon>Kibdelosporangium</taxon>
    </lineage>
</organism>
<accession>A0ABW3M539</accession>
<dbReference type="SUPFAM" id="SSF140453">
    <property type="entry name" value="EsxAB dimer-like"/>
    <property type="match status" value="1"/>
</dbReference>
<evidence type="ECO:0000313" key="2">
    <source>
        <dbReference type="Proteomes" id="UP001597045"/>
    </source>
</evidence>
<dbReference type="Proteomes" id="UP001597045">
    <property type="component" value="Unassembled WGS sequence"/>
</dbReference>
<evidence type="ECO:0000313" key="1">
    <source>
        <dbReference type="EMBL" id="MFD1045781.1"/>
    </source>
</evidence>
<feature type="non-terminal residue" evidence="1">
    <location>
        <position position="267"/>
    </location>
</feature>
<proteinExistence type="predicted"/>
<protein>
    <submittedName>
        <fullName evidence="1">WXG100 family type VII secretion target</fullName>
    </submittedName>
</protein>
<gene>
    <name evidence="1" type="ORF">ACFQ1S_09515</name>
</gene>
<dbReference type="InterPro" id="IPR010310">
    <property type="entry name" value="T7SS_ESAT-6-like"/>
</dbReference>
<sequence length="267" mass="28948">MDFQSFMAAQPTDDDHLADLGAKVQTSGVTGENSSTPVLAAGKPGLRFFADFGPAYTKLTGANHDYQKDIANRYEEQGEINYTHLRTDAERYAQIQTQVDDILNSVRNNGNSVFGAWQGTAADTANAHFTEFLDQGRRTLTQFGTLASTITVVVDAVDRICFEKAAAVKSLTADRIGPCAKSDVDFLVDFAGRCAAGDFSDEELTRVANLCGLDVTPTLCRTNPRAFEKVSEDVNGWLTTIFVPFYEARLAKFDAACTAAKDTLAIA</sequence>
<dbReference type="Gene3D" id="1.10.287.1060">
    <property type="entry name" value="ESAT-6-like"/>
    <property type="match status" value="1"/>
</dbReference>
<keyword evidence="2" id="KW-1185">Reference proteome</keyword>
<name>A0ABW3M539_9PSEU</name>
<dbReference type="Pfam" id="PF06013">
    <property type="entry name" value="WXG100"/>
    <property type="match status" value="1"/>
</dbReference>
<dbReference type="EMBL" id="JBHTIS010000408">
    <property type="protein sequence ID" value="MFD1045781.1"/>
    <property type="molecule type" value="Genomic_DNA"/>
</dbReference>
<dbReference type="InterPro" id="IPR036689">
    <property type="entry name" value="ESAT-6-like_sf"/>
</dbReference>